<dbReference type="STRING" id="47428.A0A284QSL9"/>
<dbReference type="InterPro" id="IPR041457">
    <property type="entry name" value="CxC2_KDZ-assoc"/>
</dbReference>
<reference evidence="3" key="1">
    <citation type="journal article" date="2017" name="Nat. Ecol. Evol.">
        <title>Genome expansion and lineage-specific genetic innovations in the forest pathogenic fungi Armillaria.</title>
        <authorList>
            <person name="Sipos G."/>
            <person name="Prasanna A.N."/>
            <person name="Walter M.C."/>
            <person name="O'Connor E."/>
            <person name="Balint B."/>
            <person name="Krizsan K."/>
            <person name="Kiss B."/>
            <person name="Hess J."/>
            <person name="Varga T."/>
            <person name="Slot J."/>
            <person name="Riley R."/>
            <person name="Boka B."/>
            <person name="Rigling D."/>
            <person name="Barry K."/>
            <person name="Lee J."/>
            <person name="Mihaltcheva S."/>
            <person name="LaButti K."/>
            <person name="Lipzen A."/>
            <person name="Waldron R."/>
            <person name="Moloney N.M."/>
            <person name="Sperisen C."/>
            <person name="Kredics L."/>
            <person name="Vagvoelgyi C."/>
            <person name="Patrignani A."/>
            <person name="Fitzpatrick D."/>
            <person name="Nagy I."/>
            <person name="Doyle S."/>
            <person name="Anderson J.B."/>
            <person name="Grigoriev I.V."/>
            <person name="Gueldener U."/>
            <person name="Muensterkoetter M."/>
            <person name="Nagy L.G."/>
        </authorList>
    </citation>
    <scope>NUCLEOTIDE SEQUENCE [LARGE SCALE GENOMIC DNA]</scope>
    <source>
        <strain evidence="3">C18/9</strain>
    </source>
</reference>
<keyword evidence="3" id="KW-1185">Reference proteome</keyword>
<dbReference type="Pfam" id="PF18758">
    <property type="entry name" value="KDZ"/>
    <property type="match status" value="1"/>
</dbReference>
<evidence type="ECO:0000313" key="2">
    <source>
        <dbReference type="EMBL" id="SJK99381.1"/>
    </source>
</evidence>
<dbReference type="AlphaFoldDB" id="A0A284QSL9"/>
<evidence type="ECO:0000259" key="1">
    <source>
        <dbReference type="Pfam" id="PF18803"/>
    </source>
</evidence>
<protein>
    <recommendedName>
        <fullName evidence="1">CxC2-like cysteine cluster KDZ transposase-associated domain-containing protein</fullName>
    </recommendedName>
</protein>
<dbReference type="PANTHER" id="PTHR33104:SF2">
    <property type="entry name" value="CXC3 LIKE CYSTEINE CLUSTER DOMAIN-CONTAINING PROTEIN"/>
    <property type="match status" value="1"/>
</dbReference>
<accession>A0A284QSL9</accession>
<dbReference type="EMBL" id="FUEG01000002">
    <property type="protein sequence ID" value="SJK99381.1"/>
    <property type="molecule type" value="Genomic_DNA"/>
</dbReference>
<feature type="domain" description="CxC2-like cysteine cluster KDZ transposase-associated" evidence="1">
    <location>
        <begin position="223"/>
        <end position="329"/>
    </location>
</feature>
<proteinExistence type="predicted"/>
<name>A0A284QSL9_ARMOS</name>
<evidence type="ECO:0000313" key="3">
    <source>
        <dbReference type="Proteomes" id="UP000219338"/>
    </source>
</evidence>
<gene>
    <name evidence="2" type="ORF">ARMOST_02677</name>
</gene>
<dbReference type="InterPro" id="IPR040521">
    <property type="entry name" value="KDZ"/>
</dbReference>
<organism evidence="2 3">
    <name type="scientific">Armillaria ostoyae</name>
    <name type="common">Armillaria root rot fungus</name>
    <dbReference type="NCBI Taxonomy" id="47428"/>
    <lineage>
        <taxon>Eukaryota</taxon>
        <taxon>Fungi</taxon>
        <taxon>Dikarya</taxon>
        <taxon>Basidiomycota</taxon>
        <taxon>Agaricomycotina</taxon>
        <taxon>Agaricomycetes</taxon>
        <taxon>Agaricomycetidae</taxon>
        <taxon>Agaricales</taxon>
        <taxon>Marasmiineae</taxon>
        <taxon>Physalacriaceae</taxon>
        <taxon>Armillaria</taxon>
    </lineage>
</organism>
<dbReference type="PANTHER" id="PTHR33104">
    <property type="entry name" value="SI:DKEY-29D5.2"/>
    <property type="match status" value="1"/>
</dbReference>
<dbReference type="OrthoDB" id="2804062at2759"/>
<dbReference type="OMA" id="TECKECC"/>
<dbReference type="Pfam" id="PF18803">
    <property type="entry name" value="CxC2"/>
    <property type="match status" value="1"/>
</dbReference>
<sequence>MATTWSTKRRSWYEQEQRRAFERANSQSSSRGGRPVLSDLYVGFSGPHSWHAESKQPGVPAVGHHTFHFSTDLTRHYGAVVPPAKKRRVKTSRINNDYAQWIPGSDKYESLEDYLGYDVMTGTSFLDPSGDVNCIGGKRKGYNSSDDPMKVWWQLEGDFLNKTICRAGENAVAGDEQCIADLFRCETCGPFTECKECCLHRHQRTPLHNVERWNGDFWEKTTLRSMGLIFQLGHGSGQCIFPARVPSIITVLHTNGVHQVCYQYCGCDVSDSKNKWHQLMRNGWYPATILQPATCATFECLDIFRLLRVIATVNARDYVTFLERTTDPLGMNWVPDRYKAGVGHAEGVNLPPGWDEAERDKQYLYEKKFSVDANFRMMNRMQQLAHKDPPLYSGLGYQVPQRPYHAWIKQYTSEEEISTCIAFATLEQKNTKLCMGLRTSGVVRCFDMCHELVESMGDLQVGERYKNTDFVLAMALKDCKLKHTMVTYDIAYLRPENGPEVHFALPVWHGDVHQVPCKTENLLSYQKGGTKGDGECPEHFWGAANPFAHTTKEMGPGARHNNLECKINSYNYSKNVGLGKFLARWYKIAIEEHNIQVASFKDINATLRKDLRLEWTQMVEEWEQDHTKPNPYAPTVTKTSIMEAQQATSIAAFLIMGLELEDTQRRIQAYSTSMANLTLDKESKIQERQLAFFKKLGNFRKSQDMYMPGVKTLIHAVEAGRDIDVPAPLAEDVKLWLPSDVPAHHKATVAADSLYKGELCLRQGQCSDALARLRNKLLTKRFLISFRNANIVGQRMSTRAWSLIASVGDGIQAAARKYRQAQGALVALGGEEKCSDFRVLLDEDLILSEEVEADAVAMKWLSRLG</sequence>
<dbReference type="Proteomes" id="UP000219338">
    <property type="component" value="Unassembled WGS sequence"/>
</dbReference>